<dbReference type="AlphaFoldDB" id="A0A430FSX7"/>
<feature type="transmembrane region" description="Helical" evidence="1">
    <location>
        <begin position="7"/>
        <end position="26"/>
    </location>
</feature>
<keyword evidence="3" id="KW-1185">Reference proteome</keyword>
<reference evidence="2 3" key="1">
    <citation type="submission" date="2018-09" db="EMBL/GenBank/DDBJ databases">
        <title>Characterization of the phylogenetic diversity of five novel species belonging to the genus Bifidobacterium.</title>
        <authorList>
            <person name="Lugli G.A."/>
            <person name="Duranti S."/>
            <person name="Milani C."/>
        </authorList>
    </citation>
    <scope>NUCLEOTIDE SEQUENCE [LARGE SCALE GENOMIC DNA]</scope>
    <source>
        <strain evidence="2 3">2036B</strain>
    </source>
</reference>
<organism evidence="2 3">
    <name type="scientific">Bifidobacterium dolichotidis</name>
    <dbReference type="NCBI Taxonomy" id="2306976"/>
    <lineage>
        <taxon>Bacteria</taxon>
        <taxon>Bacillati</taxon>
        <taxon>Actinomycetota</taxon>
        <taxon>Actinomycetes</taxon>
        <taxon>Bifidobacteriales</taxon>
        <taxon>Bifidobacteriaceae</taxon>
        <taxon>Bifidobacterium</taxon>
    </lineage>
</organism>
<keyword evidence="1" id="KW-1133">Transmembrane helix</keyword>
<evidence type="ECO:0000313" key="3">
    <source>
        <dbReference type="Proteomes" id="UP000287609"/>
    </source>
</evidence>
<proteinExistence type="predicted"/>
<protein>
    <submittedName>
        <fullName evidence="2">Uncharacterized protein</fullName>
    </submittedName>
</protein>
<name>A0A430FSX7_9BIFI</name>
<gene>
    <name evidence="2" type="ORF">D2E26_0541</name>
</gene>
<keyword evidence="1" id="KW-0812">Transmembrane</keyword>
<sequence length="53" mass="5873">MKKYKEGLYCGPVLMLLIILAIVTIVKSDSTYVDVGIFTLTVASVSKHLKDRT</sequence>
<comment type="caution">
    <text evidence="2">The sequence shown here is derived from an EMBL/GenBank/DDBJ whole genome shotgun (WGS) entry which is preliminary data.</text>
</comment>
<accession>A0A430FSX7</accession>
<dbReference type="Proteomes" id="UP000287609">
    <property type="component" value="Unassembled WGS sequence"/>
</dbReference>
<evidence type="ECO:0000313" key="2">
    <source>
        <dbReference type="EMBL" id="RSX55978.1"/>
    </source>
</evidence>
<dbReference type="EMBL" id="QXGM01000001">
    <property type="protein sequence ID" value="RSX55978.1"/>
    <property type="molecule type" value="Genomic_DNA"/>
</dbReference>
<evidence type="ECO:0000256" key="1">
    <source>
        <dbReference type="SAM" id="Phobius"/>
    </source>
</evidence>
<keyword evidence="1" id="KW-0472">Membrane</keyword>